<feature type="compositionally biased region" description="Basic residues" evidence="1">
    <location>
        <begin position="356"/>
        <end position="373"/>
    </location>
</feature>
<feature type="compositionally biased region" description="Basic and acidic residues" evidence="1">
    <location>
        <begin position="661"/>
        <end position="670"/>
    </location>
</feature>
<feature type="compositionally biased region" description="Polar residues" evidence="1">
    <location>
        <begin position="544"/>
        <end position="563"/>
    </location>
</feature>
<proteinExistence type="predicted"/>
<feature type="region of interest" description="Disordered" evidence="1">
    <location>
        <begin position="462"/>
        <end position="684"/>
    </location>
</feature>
<feature type="compositionally biased region" description="Basic and acidic residues" evidence="1">
    <location>
        <begin position="836"/>
        <end position="866"/>
    </location>
</feature>
<evidence type="ECO:0000313" key="2">
    <source>
        <dbReference type="EMBL" id="KAL1609065.1"/>
    </source>
</evidence>
<evidence type="ECO:0008006" key="4">
    <source>
        <dbReference type="Google" id="ProtNLM"/>
    </source>
</evidence>
<evidence type="ECO:0000313" key="3">
    <source>
        <dbReference type="Proteomes" id="UP001521222"/>
    </source>
</evidence>
<feature type="region of interest" description="Disordered" evidence="1">
    <location>
        <begin position="178"/>
        <end position="241"/>
    </location>
</feature>
<gene>
    <name evidence="2" type="ORF">SLS59_001428</name>
</gene>
<feature type="region of interest" description="Disordered" evidence="1">
    <location>
        <begin position="303"/>
        <end position="374"/>
    </location>
</feature>
<name>A0ABR3RXB1_9PLEO</name>
<accession>A0ABR3RXB1</accession>
<feature type="compositionally biased region" description="Polar residues" evidence="1">
    <location>
        <begin position="333"/>
        <end position="352"/>
    </location>
</feature>
<comment type="caution">
    <text evidence="2">The sequence shown here is derived from an EMBL/GenBank/DDBJ whole genome shotgun (WGS) entry which is preliminary data.</text>
</comment>
<feature type="compositionally biased region" description="Basic and acidic residues" evidence="1">
    <location>
        <begin position="881"/>
        <end position="896"/>
    </location>
</feature>
<organism evidence="2 3">
    <name type="scientific">Nothophoma quercina</name>
    <dbReference type="NCBI Taxonomy" id="749835"/>
    <lineage>
        <taxon>Eukaryota</taxon>
        <taxon>Fungi</taxon>
        <taxon>Dikarya</taxon>
        <taxon>Ascomycota</taxon>
        <taxon>Pezizomycotina</taxon>
        <taxon>Dothideomycetes</taxon>
        <taxon>Pleosporomycetidae</taxon>
        <taxon>Pleosporales</taxon>
        <taxon>Pleosporineae</taxon>
        <taxon>Didymellaceae</taxon>
        <taxon>Nothophoma</taxon>
    </lineage>
</organism>
<feature type="compositionally biased region" description="Basic and acidic residues" evidence="1">
    <location>
        <begin position="504"/>
        <end position="524"/>
    </location>
</feature>
<dbReference type="Proteomes" id="UP001521222">
    <property type="component" value="Unassembled WGS sequence"/>
</dbReference>
<evidence type="ECO:0000256" key="1">
    <source>
        <dbReference type="SAM" id="MobiDB-lite"/>
    </source>
</evidence>
<sequence>MPLLKDLNCSIELSEDQKPLQELGTVYGDAFVETFIPVPKKQQTFTVHLSSTNFIAPGIAMYVFIDGVYQCNRNRQNMKLRKPPDRRSLVDFKVRQKEEKQKDGSMIAREWTFEKLDHASADGAPDSCSPNILDNIGCIEVVVLRCAGPRNARTAANMNLDGATDYPDYRFDRDSRSRTIAYDDREPLSNTAGRHDPPPRMSSYRSPYAETVRSKDPPKRAYSRFSEPVSPGTRPQRDIPAPAFQYGSGPLPPQAKAHIHKDFADETMLNNAPKSAPTVDPDMLEKIVADAVKRGVAESRQNNMSNGIVSRDDEREDNDGWTLIEAPYDPNELQDQSDSTLQPSHSRSQAQPFKSKPGRRNSVHLSSQRRHERRLSQLVENPQWHPKGAYHARPPSVLVTNAPTVMSASISQWPADIRLRKQSVHTQSAASVVAPPPIWGCASQKPRKNSAATTYLPPAPFSTIGVEHHESRNSSGSSSWGIMGKDSSKDEEKKISPQQSTWGGDKKSDKDQSVWGEADNKETDGNADQRQGWGDDKAAEQNDDCWNNTEKDNNQWGTSNNTKDAAVDGWDIANNGNDAWGLTDTKDTEAGGWNMENNNSWEQTDPPKDEQNDNGGFDAGNADNNSWHTKQNNNTSWDQPQETTNNEPFNPDAGWAVEPVVDEKANEKGKSVSASKRHTSKSLSKYRQLSAPALEAKPHWQFPPPLAKKTLHPLTEDQASEQSGRRRRVPSVPSEPFYKFPKSLADEKGVQHQVLAGPGTQYGHAINRPEYMDHLDKPYAVFQFKYRSRSMLRSMFGNDCLSKSGTTIVPVQKEDLKALPHDELVKKMLALQSKLEDKEGRKGKEGEKRSQCTESVAMDRAEEWVKQHSRNASEQGKARKAATEKSKAKSAEKVAGWDDGGANGGEKWNGKAVNW</sequence>
<dbReference type="EMBL" id="JAKIXB020000004">
    <property type="protein sequence ID" value="KAL1609065.1"/>
    <property type="molecule type" value="Genomic_DNA"/>
</dbReference>
<reference evidence="2 3" key="1">
    <citation type="submission" date="2024-02" db="EMBL/GenBank/DDBJ databases">
        <title>De novo assembly and annotation of 12 fungi associated with fruit tree decline syndrome in Ontario, Canada.</title>
        <authorList>
            <person name="Sulman M."/>
            <person name="Ellouze W."/>
            <person name="Ilyukhin E."/>
        </authorList>
    </citation>
    <scope>NUCLEOTIDE SEQUENCE [LARGE SCALE GENOMIC DNA]</scope>
    <source>
        <strain evidence="2 3">M97-236</strain>
    </source>
</reference>
<keyword evidence="3" id="KW-1185">Reference proteome</keyword>
<feature type="compositionally biased region" description="Basic and acidic residues" evidence="1">
    <location>
        <begin position="178"/>
        <end position="198"/>
    </location>
</feature>
<feature type="compositionally biased region" description="Polar residues" evidence="1">
    <location>
        <begin position="626"/>
        <end position="648"/>
    </location>
</feature>
<feature type="region of interest" description="Disordered" evidence="1">
    <location>
        <begin position="715"/>
        <end position="735"/>
    </location>
</feature>
<protein>
    <recommendedName>
        <fullName evidence="4">Galectin domain-containing protein</fullName>
    </recommendedName>
</protein>
<feature type="compositionally biased region" description="Low complexity" evidence="1">
    <location>
        <begin position="613"/>
        <end position="625"/>
    </location>
</feature>
<feature type="compositionally biased region" description="Basic and acidic residues" evidence="1">
    <location>
        <begin position="486"/>
        <end position="495"/>
    </location>
</feature>
<feature type="region of interest" description="Disordered" evidence="1">
    <location>
        <begin position="836"/>
        <end position="915"/>
    </location>
</feature>